<feature type="domain" description="Integrase catalytic" evidence="1">
    <location>
        <begin position="10"/>
        <end position="203"/>
    </location>
</feature>
<dbReference type="SUPFAM" id="SSF53098">
    <property type="entry name" value="Ribonuclease H-like"/>
    <property type="match status" value="1"/>
</dbReference>
<dbReference type="Proteomes" id="UP001652620">
    <property type="component" value="Chromosome 3"/>
</dbReference>
<gene>
    <name evidence="3" type="primary">LOC125777514</name>
</gene>
<dbReference type="InterPro" id="IPR040676">
    <property type="entry name" value="DUF5641"/>
</dbReference>
<reference evidence="3" key="1">
    <citation type="submission" date="2025-08" db="UniProtKB">
        <authorList>
            <consortium name="RefSeq"/>
        </authorList>
    </citation>
    <scope>IDENTIFICATION</scope>
    <source>
        <tissue evidence="3">Adult</tissue>
    </source>
</reference>
<protein>
    <submittedName>
        <fullName evidence="3">Uncharacterized protein LOC125777514</fullName>
    </submittedName>
</protein>
<dbReference type="Pfam" id="PF18701">
    <property type="entry name" value="DUF5641"/>
    <property type="match status" value="1"/>
</dbReference>
<name>A0ABM3JH66_BACDO</name>
<dbReference type="InterPro" id="IPR012337">
    <property type="entry name" value="RNaseH-like_sf"/>
</dbReference>
<evidence type="ECO:0000313" key="3">
    <source>
        <dbReference type="RefSeq" id="XP_049308577.1"/>
    </source>
</evidence>
<evidence type="ECO:0000313" key="2">
    <source>
        <dbReference type="Proteomes" id="UP001652620"/>
    </source>
</evidence>
<dbReference type="InterPro" id="IPR001584">
    <property type="entry name" value="Integrase_cat-core"/>
</dbReference>
<dbReference type="InterPro" id="IPR036397">
    <property type="entry name" value="RNaseH_sf"/>
</dbReference>
<organism evidence="2 3">
    <name type="scientific">Bactrocera dorsalis</name>
    <name type="common">Oriental fruit fly</name>
    <name type="synonym">Dacus dorsalis</name>
    <dbReference type="NCBI Taxonomy" id="27457"/>
    <lineage>
        <taxon>Eukaryota</taxon>
        <taxon>Metazoa</taxon>
        <taxon>Ecdysozoa</taxon>
        <taxon>Arthropoda</taxon>
        <taxon>Hexapoda</taxon>
        <taxon>Insecta</taxon>
        <taxon>Pterygota</taxon>
        <taxon>Neoptera</taxon>
        <taxon>Endopterygota</taxon>
        <taxon>Diptera</taxon>
        <taxon>Brachycera</taxon>
        <taxon>Muscomorpha</taxon>
        <taxon>Tephritoidea</taxon>
        <taxon>Tephritidae</taxon>
        <taxon>Bactrocera</taxon>
        <taxon>Bactrocera</taxon>
    </lineage>
</organism>
<dbReference type="RefSeq" id="XP_049308577.1">
    <property type="nucleotide sequence ID" value="XM_049452620.1"/>
</dbReference>
<dbReference type="GeneID" id="125777514"/>
<proteinExistence type="predicted"/>
<evidence type="ECO:0000259" key="1">
    <source>
        <dbReference type="PROSITE" id="PS50994"/>
    </source>
</evidence>
<dbReference type="PANTHER" id="PTHR47331">
    <property type="entry name" value="PHD-TYPE DOMAIN-CONTAINING PROTEIN"/>
    <property type="match status" value="1"/>
</dbReference>
<sequence>MADLPKERIHASRPFIVTGIDYCGPFYFKPETRKKAPQKCYVSVFICFATKAVWMELVKDLSTGSFLDALKRFIATRGIPSCIWSDNATNFVGAKNELKDLRELFLSENHRNQVHAYCLNNGIDWRFIPPRSPHFGGLWEAAVKMAKKHFYRSVGSSLLGFEELRTLVCQISAVINSRPLVPLSENPEDLDVLTPGHFLIGGPLIAIPEPNLTHLNCNRLDRWQQVTYIQQIFWKRWSEEYLTILQQRAKWRKPHPNIAVNDIVCIKDENSAPLKWPLGRVTEVVTGTDGVARVAVLRTSTGMMRRAINKLCVLPVNDSFES</sequence>
<dbReference type="PROSITE" id="PS50994">
    <property type="entry name" value="INTEGRASE"/>
    <property type="match status" value="1"/>
</dbReference>
<dbReference type="Gene3D" id="3.30.420.10">
    <property type="entry name" value="Ribonuclease H-like superfamily/Ribonuclease H"/>
    <property type="match status" value="1"/>
</dbReference>
<dbReference type="PANTHER" id="PTHR47331:SF1">
    <property type="entry name" value="GAG-LIKE PROTEIN"/>
    <property type="match status" value="1"/>
</dbReference>
<accession>A0ABM3JH66</accession>
<keyword evidence="2" id="KW-1185">Reference proteome</keyword>